<dbReference type="Gene3D" id="1.10.10.60">
    <property type="entry name" value="Homeodomain-like"/>
    <property type="match status" value="1"/>
</dbReference>
<dbReference type="PROSITE" id="PS50977">
    <property type="entry name" value="HTH_TETR_2"/>
    <property type="match status" value="1"/>
</dbReference>
<reference evidence="6 7" key="1">
    <citation type="journal article" date="2014" name="Int. J. Syst. Evol. Microbiol.">
        <title>Complete genome sequence of Corynebacterium casei LMG S-19264T (=DSM 44701T), isolated from a smear-ripened cheese.</title>
        <authorList>
            <consortium name="US DOE Joint Genome Institute (JGI-PGF)"/>
            <person name="Walter F."/>
            <person name="Albersmeier A."/>
            <person name="Kalinowski J."/>
            <person name="Ruckert C."/>
        </authorList>
    </citation>
    <scope>NUCLEOTIDE SEQUENCE [LARGE SCALE GENOMIC DNA]</scope>
    <source>
        <strain evidence="6 7">CGMCC 1.15358</strain>
    </source>
</reference>
<dbReference type="InterPro" id="IPR023772">
    <property type="entry name" value="DNA-bd_HTH_TetR-type_CS"/>
</dbReference>
<dbReference type="EMBL" id="BMIO01000006">
    <property type="protein sequence ID" value="GGD47874.1"/>
    <property type="molecule type" value="Genomic_DNA"/>
</dbReference>
<keyword evidence="2 4" id="KW-0238">DNA-binding</keyword>
<evidence type="ECO:0000256" key="4">
    <source>
        <dbReference type="PROSITE-ProRule" id="PRU00335"/>
    </source>
</evidence>
<gene>
    <name evidence="6" type="ORF">GCM10010989_22790</name>
</gene>
<keyword evidence="1" id="KW-0805">Transcription regulation</keyword>
<protein>
    <recommendedName>
        <fullName evidence="5">HTH tetR-type domain-containing protein</fullName>
    </recommendedName>
</protein>
<keyword evidence="3" id="KW-0804">Transcription</keyword>
<dbReference type="PANTHER" id="PTHR30055:SF240">
    <property type="entry name" value="HTH-TYPE TRANSCRIPTIONAL REGULATOR ACRR"/>
    <property type="match status" value="1"/>
</dbReference>
<name>A0A916YJ20_9SPHN</name>
<dbReference type="PRINTS" id="PR00455">
    <property type="entry name" value="HTHTETR"/>
</dbReference>
<organism evidence="6 7">
    <name type="scientific">Croceicoccus pelagius</name>
    <dbReference type="NCBI Taxonomy" id="1703341"/>
    <lineage>
        <taxon>Bacteria</taxon>
        <taxon>Pseudomonadati</taxon>
        <taxon>Pseudomonadota</taxon>
        <taxon>Alphaproteobacteria</taxon>
        <taxon>Sphingomonadales</taxon>
        <taxon>Erythrobacteraceae</taxon>
        <taxon>Croceicoccus</taxon>
    </lineage>
</organism>
<sequence>MDELIDAASRLISLQGYDRTSVRDIAQAVNLTSGSMFYHFKTKDDLLEAVIRKGIIDGLAFMNQALDLAPGGTLNRFHALVAAHIGVVQGELRHFHRVWTREWDRLQPEARLRLRPLSEQYRELMNALLHSLAAEGHLHSDIETARHLLLPGLNWTPTWTSLKDKASQATLAEKICATVLNLPVDAFSDLMHAETTTGPGHRRTID</sequence>
<dbReference type="InterPro" id="IPR036271">
    <property type="entry name" value="Tet_transcr_reg_TetR-rel_C_sf"/>
</dbReference>
<keyword evidence="7" id="KW-1185">Reference proteome</keyword>
<dbReference type="Pfam" id="PF00440">
    <property type="entry name" value="TetR_N"/>
    <property type="match status" value="1"/>
</dbReference>
<dbReference type="InterPro" id="IPR041490">
    <property type="entry name" value="KstR2_TetR_C"/>
</dbReference>
<evidence type="ECO:0000256" key="2">
    <source>
        <dbReference type="ARBA" id="ARBA00023125"/>
    </source>
</evidence>
<dbReference type="InterPro" id="IPR009057">
    <property type="entry name" value="Homeodomain-like_sf"/>
</dbReference>
<dbReference type="GO" id="GO:0000976">
    <property type="term" value="F:transcription cis-regulatory region binding"/>
    <property type="evidence" value="ECO:0007669"/>
    <property type="project" value="TreeGrafter"/>
</dbReference>
<evidence type="ECO:0000256" key="3">
    <source>
        <dbReference type="ARBA" id="ARBA00023163"/>
    </source>
</evidence>
<dbReference type="PANTHER" id="PTHR30055">
    <property type="entry name" value="HTH-TYPE TRANSCRIPTIONAL REGULATOR RUTR"/>
    <property type="match status" value="1"/>
</dbReference>
<dbReference type="Pfam" id="PF17932">
    <property type="entry name" value="TetR_C_24"/>
    <property type="match status" value="1"/>
</dbReference>
<feature type="DNA-binding region" description="H-T-H motif" evidence="4">
    <location>
        <begin position="21"/>
        <end position="40"/>
    </location>
</feature>
<dbReference type="Gene3D" id="1.10.357.10">
    <property type="entry name" value="Tetracycline Repressor, domain 2"/>
    <property type="match status" value="1"/>
</dbReference>
<dbReference type="AlphaFoldDB" id="A0A916YJ20"/>
<dbReference type="SUPFAM" id="SSF48498">
    <property type="entry name" value="Tetracyclin repressor-like, C-terminal domain"/>
    <property type="match status" value="1"/>
</dbReference>
<dbReference type="GO" id="GO:0003700">
    <property type="term" value="F:DNA-binding transcription factor activity"/>
    <property type="evidence" value="ECO:0007669"/>
    <property type="project" value="TreeGrafter"/>
</dbReference>
<proteinExistence type="predicted"/>
<feature type="domain" description="HTH tetR-type" evidence="5">
    <location>
        <begin position="1"/>
        <end position="58"/>
    </location>
</feature>
<evidence type="ECO:0000313" key="7">
    <source>
        <dbReference type="Proteomes" id="UP000598997"/>
    </source>
</evidence>
<evidence type="ECO:0000259" key="5">
    <source>
        <dbReference type="PROSITE" id="PS50977"/>
    </source>
</evidence>
<dbReference type="PROSITE" id="PS01081">
    <property type="entry name" value="HTH_TETR_1"/>
    <property type="match status" value="1"/>
</dbReference>
<dbReference type="Proteomes" id="UP000598997">
    <property type="component" value="Unassembled WGS sequence"/>
</dbReference>
<dbReference type="SUPFAM" id="SSF46689">
    <property type="entry name" value="Homeodomain-like"/>
    <property type="match status" value="1"/>
</dbReference>
<dbReference type="InterPro" id="IPR001647">
    <property type="entry name" value="HTH_TetR"/>
</dbReference>
<dbReference type="RefSeq" id="WP_172807453.1">
    <property type="nucleotide sequence ID" value="NZ_BMIO01000006.1"/>
</dbReference>
<evidence type="ECO:0000313" key="6">
    <source>
        <dbReference type="EMBL" id="GGD47874.1"/>
    </source>
</evidence>
<comment type="caution">
    <text evidence="6">The sequence shown here is derived from an EMBL/GenBank/DDBJ whole genome shotgun (WGS) entry which is preliminary data.</text>
</comment>
<evidence type="ECO:0000256" key="1">
    <source>
        <dbReference type="ARBA" id="ARBA00023015"/>
    </source>
</evidence>
<accession>A0A916YJ20</accession>
<dbReference type="InterPro" id="IPR050109">
    <property type="entry name" value="HTH-type_TetR-like_transc_reg"/>
</dbReference>